<dbReference type="InterPro" id="IPR020904">
    <property type="entry name" value="Sc_DH/Rdtase_CS"/>
</dbReference>
<name>A0A243SAH0_9ACTN</name>
<keyword evidence="3" id="KW-0560">Oxidoreductase</keyword>
<evidence type="ECO:0000256" key="2">
    <source>
        <dbReference type="ARBA" id="ARBA00022857"/>
    </source>
</evidence>
<feature type="domain" description="Ketoreductase" evidence="4">
    <location>
        <begin position="11"/>
        <end position="187"/>
    </location>
</feature>
<evidence type="ECO:0000259" key="4">
    <source>
        <dbReference type="SMART" id="SM00822"/>
    </source>
</evidence>
<keyword evidence="2" id="KW-0521">NADP</keyword>
<evidence type="ECO:0000313" key="5">
    <source>
        <dbReference type="EMBL" id="OUD04652.1"/>
    </source>
</evidence>
<gene>
    <name evidence="5" type="ORF">CA983_03065</name>
</gene>
<dbReference type="InterPro" id="IPR057326">
    <property type="entry name" value="KR_dom"/>
</dbReference>
<evidence type="ECO:0000313" key="6">
    <source>
        <dbReference type="Proteomes" id="UP000195105"/>
    </source>
</evidence>
<dbReference type="GO" id="GO:0016491">
    <property type="term" value="F:oxidoreductase activity"/>
    <property type="evidence" value="ECO:0007669"/>
    <property type="project" value="UniProtKB-KW"/>
</dbReference>
<keyword evidence="6" id="KW-1185">Reference proteome</keyword>
<dbReference type="InterPro" id="IPR052178">
    <property type="entry name" value="Sec_Metab_Biosynth_SDR"/>
</dbReference>
<dbReference type="InterPro" id="IPR036291">
    <property type="entry name" value="NAD(P)-bd_dom_sf"/>
</dbReference>
<dbReference type="PRINTS" id="PR00081">
    <property type="entry name" value="GDHRDH"/>
</dbReference>
<sequence length="265" mass="27900">MAWASYPYERQVVLVTGAGTGIGRAIARAFLEQGASVAVLGRREEPLRETVAGFDAERVLILAADVTDTDALQRAVAAITERFGRLDVVVANAGTSEPSRIDTFDDAAWERLRSVNLASVIGLARLTVPLLRATRGNVVAISSIAGLPGDWGQFAYNATKAAVNALVQSLALDLGADGVRVNAIAPAFTMSRLTHERLEDAEFARRLLDRVALDRVAQPEDIARAVLFLAGPDAGYITGAVIPVEGGTSASSGTPRPMEATSTST</sequence>
<dbReference type="NCBIfam" id="NF005559">
    <property type="entry name" value="PRK07231.1"/>
    <property type="match status" value="1"/>
</dbReference>
<proteinExistence type="inferred from homology"/>
<evidence type="ECO:0000256" key="1">
    <source>
        <dbReference type="ARBA" id="ARBA00006484"/>
    </source>
</evidence>
<dbReference type="CDD" id="cd05233">
    <property type="entry name" value="SDR_c"/>
    <property type="match status" value="1"/>
</dbReference>
<dbReference type="InterPro" id="IPR002347">
    <property type="entry name" value="SDR_fam"/>
</dbReference>
<dbReference type="PANTHER" id="PTHR43618:SF8">
    <property type="entry name" value="7ALPHA-HYDROXYSTEROID DEHYDROGENASE"/>
    <property type="match status" value="1"/>
</dbReference>
<organism evidence="5 6">
    <name type="scientific">Streptomyces swartbergensis</name>
    <dbReference type="NCBI Taxonomy" id="487165"/>
    <lineage>
        <taxon>Bacteria</taxon>
        <taxon>Bacillati</taxon>
        <taxon>Actinomycetota</taxon>
        <taxon>Actinomycetes</taxon>
        <taxon>Kitasatosporales</taxon>
        <taxon>Streptomycetaceae</taxon>
        <taxon>Streptomyces</taxon>
    </lineage>
</organism>
<dbReference type="EMBL" id="NGFN01000009">
    <property type="protein sequence ID" value="OUD04652.1"/>
    <property type="molecule type" value="Genomic_DNA"/>
</dbReference>
<dbReference type="AlphaFoldDB" id="A0A243SAH0"/>
<dbReference type="SUPFAM" id="SSF51735">
    <property type="entry name" value="NAD(P)-binding Rossmann-fold domains"/>
    <property type="match status" value="1"/>
</dbReference>
<dbReference type="SMART" id="SM00822">
    <property type="entry name" value="PKS_KR"/>
    <property type="match status" value="1"/>
</dbReference>
<dbReference type="FunFam" id="3.40.50.720:FF:000084">
    <property type="entry name" value="Short-chain dehydrogenase reductase"/>
    <property type="match status" value="1"/>
</dbReference>
<dbReference type="Pfam" id="PF13561">
    <property type="entry name" value="adh_short_C2"/>
    <property type="match status" value="1"/>
</dbReference>
<dbReference type="PROSITE" id="PS00061">
    <property type="entry name" value="ADH_SHORT"/>
    <property type="match status" value="1"/>
</dbReference>
<evidence type="ECO:0000256" key="3">
    <source>
        <dbReference type="ARBA" id="ARBA00023002"/>
    </source>
</evidence>
<dbReference type="PRINTS" id="PR00080">
    <property type="entry name" value="SDRFAMILY"/>
</dbReference>
<reference evidence="5 6" key="1">
    <citation type="submission" date="2017-05" db="EMBL/GenBank/DDBJ databases">
        <title>Biotechnological potential of actinobacteria isolated from South African environments.</title>
        <authorList>
            <person name="Le Roes-Hill M."/>
            <person name="Prins A."/>
            <person name="Durrell K.A."/>
        </authorList>
    </citation>
    <scope>NUCLEOTIDE SEQUENCE [LARGE SCALE GENOMIC DNA]</scope>
    <source>
        <strain evidence="5 6">HMC13</strain>
    </source>
</reference>
<accession>A0A243SAH0</accession>
<dbReference type="PANTHER" id="PTHR43618">
    <property type="entry name" value="7-ALPHA-HYDROXYSTEROID DEHYDROGENASE"/>
    <property type="match status" value="1"/>
</dbReference>
<dbReference type="Proteomes" id="UP000195105">
    <property type="component" value="Unassembled WGS sequence"/>
</dbReference>
<comment type="similarity">
    <text evidence="1">Belongs to the short-chain dehydrogenases/reductases (SDR) family.</text>
</comment>
<comment type="caution">
    <text evidence="5">The sequence shown here is derived from an EMBL/GenBank/DDBJ whole genome shotgun (WGS) entry which is preliminary data.</text>
</comment>
<dbReference type="Gene3D" id="3.40.50.720">
    <property type="entry name" value="NAD(P)-binding Rossmann-like Domain"/>
    <property type="match status" value="1"/>
</dbReference>
<protein>
    <submittedName>
        <fullName evidence="5">3-oxoacyl-ACP reductase</fullName>
    </submittedName>
</protein>